<evidence type="ECO:0000256" key="1">
    <source>
        <dbReference type="ARBA" id="ARBA00004685"/>
    </source>
</evidence>
<dbReference type="InterPro" id="IPR021765">
    <property type="entry name" value="UstYa-like"/>
</dbReference>
<comment type="caution">
    <text evidence="3">The sequence shown here is derived from an EMBL/GenBank/DDBJ whole genome shotgun (WGS) entry which is preliminary data.</text>
</comment>
<dbReference type="OrthoDB" id="3646931at2759"/>
<dbReference type="GO" id="GO:0043386">
    <property type="term" value="P:mycotoxin biosynthetic process"/>
    <property type="evidence" value="ECO:0007669"/>
    <property type="project" value="InterPro"/>
</dbReference>
<dbReference type="AlphaFoldDB" id="A0A0F4GLT4"/>
<evidence type="ECO:0000313" key="4">
    <source>
        <dbReference type="Proteomes" id="UP000033647"/>
    </source>
</evidence>
<accession>A0A0F4GLT4</accession>
<dbReference type="PANTHER" id="PTHR33365:SF4">
    <property type="entry name" value="CYCLOCHLOROTINE BIOSYNTHESIS PROTEIN O"/>
    <property type="match status" value="1"/>
</dbReference>
<dbReference type="PANTHER" id="PTHR33365">
    <property type="entry name" value="YALI0B05434P"/>
    <property type="match status" value="1"/>
</dbReference>
<dbReference type="Proteomes" id="UP000033647">
    <property type="component" value="Unassembled WGS sequence"/>
</dbReference>
<sequence length="102" mass="12087">MTWNATHDKSIQLRFSHCVDSLRQHIMCTADSRVHPYLKSTHGTFADFTTPRKCRNWEAVRDSAKKHVWSATAEEDWLDDRHFMGDMDDVERWPSDRLWSGH</sequence>
<dbReference type="EMBL" id="LAFY01000406">
    <property type="protein sequence ID" value="KJX98394.1"/>
    <property type="molecule type" value="Genomic_DNA"/>
</dbReference>
<proteinExistence type="inferred from homology"/>
<reference evidence="3 4" key="1">
    <citation type="submission" date="2015-03" db="EMBL/GenBank/DDBJ databases">
        <title>RNA-seq based gene annotation and comparative genomics of four Zymoseptoria species reveal species-specific pathogenicity related genes and transposable element activity.</title>
        <authorList>
            <person name="Grandaubert J."/>
            <person name="Bhattacharyya A."/>
            <person name="Stukenbrock E.H."/>
        </authorList>
    </citation>
    <scope>NUCLEOTIDE SEQUENCE [LARGE SCALE GENOMIC DNA]</scope>
    <source>
        <strain evidence="3 4">Zb18110</strain>
    </source>
</reference>
<evidence type="ECO:0000256" key="2">
    <source>
        <dbReference type="ARBA" id="ARBA00035112"/>
    </source>
</evidence>
<gene>
    <name evidence="3" type="ORF">TI39_contig414g00002</name>
</gene>
<name>A0A0F4GLT4_9PEZI</name>
<evidence type="ECO:0000313" key="3">
    <source>
        <dbReference type="EMBL" id="KJX98394.1"/>
    </source>
</evidence>
<dbReference type="Pfam" id="PF11807">
    <property type="entry name" value="UstYa"/>
    <property type="match status" value="1"/>
</dbReference>
<comment type="similarity">
    <text evidence="2">Belongs to the ustYa family.</text>
</comment>
<protein>
    <submittedName>
        <fullName evidence="3">Uncharacterized protein</fullName>
    </submittedName>
</protein>
<comment type="pathway">
    <text evidence="1">Mycotoxin biosynthesis.</text>
</comment>
<organism evidence="3 4">
    <name type="scientific">Zymoseptoria brevis</name>
    <dbReference type="NCBI Taxonomy" id="1047168"/>
    <lineage>
        <taxon>Eukaryota</taxon>
        <taxon>Fungi</taxon>
        <taxon>Dikarya</taxon>
        <taxon>Ascomycota</taxon>
        <taxon>Pezizomycotina</taxon>
        <taxon>Dothideomycetes</taxon>
        <taxon>Dothideomycetidae</taxon>
        <taxon>Mycosphaerellales</taxon>
        <taxon>Mycosphaerellaceae</taxon>
        <taxon>Zymoseptoria</taxon>
    </lineage>
</organism>
<dbReference type="STRING" id="1047168.A0A0F4GLT4"/>
<keyword evidence="4" id="KW-1185">Reference proteome</keyword>